<feature type="compositionally biased region" description="Basic and acidic residues" evidence="2">
    <location>
        <begin position="1728"/>
        <end position="1750"/>
    </location>
</feature>
<dbReference type="InterPro" id="IPR035974">
    <property type="entry name" value="Rap/Ran-GAP_sf"/>
</dbReference>
<dbReference type="Gene3D" id="3.40.50.11210">
    <property type="entry name" value="Rap/Ran-GAP"/>
    <property type="match status" value="1"/>
</dbReference>
<sequence>MSPQHDDTQRPSRQRSQTTLNPFHWRKGKPDVPPTPAAGPVVSPALSLEALIEALTPPAVPSLNYARALSTTLSGRAPIPHLAILSPVLASLCSSESPVSLQAAGYDILAAYWENSGSAVLTTADRLSCLSLFLAPTIPWSQELWEPRFKALLALIQSGAETTGMESQLLKVLTTWIEGAFQGLTTSDHTSADERLERQRGLEASTQLLIAIVGKPEFVSRLSPSDTAGVLELWERLLHRALLVPPDHISYVSPPASPSYDSRAMSPQRATLHHRRHQSSTSVPHLVPAKHPADLAVDAYLTYLSKRLKALAPTHLRTILPLLFRSLAFYATPLPRISLNPHSPHQNPLERRITEMLEALVTGPYSTSCTVLMKQYFFPKSENLRVDIQTSMGAVRTLRESIRRVLINRLARSYISRMSSMAYTPSGAPTHINLERGLMERAWSKDESASWDLIRFRHVLCSAARAWIDRDVDLHPNTVGSPKEAVLNEIAAILKDLVQTYDEGGEGEEVDDEEIVAVGDILQMLVAYVRSLKNYDGGRLPISLSIADTSSPLLSAISTLLSQDLRTSPLFPVLPSAILSIAEHLVDPDTDQLLKVMNERQCLTPTSPAWLEYWGEILAMLGLFTQARPLTRQRAMKVLHSVWEFVKDIPIYRRPLAELVYTFWEQYSSADEAEDMSVIIIWRILGDEVVLRTAEIETQSDEGEPARETLQDEILSFLVEIAQQKRDDDDDTASIRTFDTQSQPPASQLPSTVSSPITPRAQSDVLVGGSRERESTIPSVMSLLSSFTSGNSSRSQSQPRQPSEQPAHVDSPPPHPPALSSLPHAVGAVVSLVAIFSQLAFTPLILSQQHVDLAVRVFRTLVELLGTAGCIRAKLACLQFLMRLRVDRDHRLFYATDHDKDGHINTLASLINRVGSASSGESRSDTDLARMRARPQERVDRSRRPSRGRGGQPRADPSRSRSRAPRIPLPPPVILRARDPIWSIPETLPFTVEDTDTPSEGLTSYDPTDPNKRLVLPFSKYLFKLIDIIQSEKEWEILSYVLVHLPTQLANKHLLCGPRSRAAVSELLTVLCSGISEGKLASQVERWPEGIIARDAHGLAYHTLTVLISYKPCFKDVQQQHHLVEVFLIGLSGQASTIKCCLNALALSAFELQPSMTRYLSRILEKLSQIMTNPVMAIDIIDFLAIVGSIPALHANFTEAEYKMVFGVALQYLHHHNHADPSLTISWTLSQHMQVMSYYVVYLWFLAIKLPDRPRHVKFITRQLLLANKSKDEVDEPAEVCFDWLARYTYASADPRPASSMLNDIVMNPAVQQPQEAATSEKTWIVGHSVVTIRTLARRGWIEVLSRRASGLTKFLCRSENVPMVPLGDVDPDLPSVVASLVIDRGVHPPGIASTRAKPRALSIEATDAAPVIHHLHETLAHLDEGANESSRPDPITGYVWSGSAPSQRRKEVAIDPSYFALQLAPYPDNIPVARGRFVTDTSKLASFTRMLDRTPVIDTHKIGIMYVAPGQQHEIEILRNSHGSPAYSRFLAGLGRLINLRGQVDVYAGGLDPDEGDGEYAYAWWDDIGQILFHTATLMPSNIDDQCTNKKRHIGNDFVRIIWNDSGMPYKFDTLATQFQFVNIVIEPHSRGAIAAFSNNLHENEYFKVIVQRAPGMTEFLPIGDFKLISAQNLPPLIRQLCLLADWFVSIFQHTQNDTTKDEMVTNWRSRLQHIKRFRAQMAPPDKPPEPAEEGVIRQESHRDFTAAY</sequence>
<dbReference type="InterPro" id="IPR000331">
    <property type="entry name" value="Rap/Ran_GAP_dom"/>
</dbReference>
<accession>A0A8E2AUM9</accession>
<dbReference type="Proteomes" id="UP000250043">
    <property type="component" value="Unassembled WGS sequence"/>
</dbReference>
<dbReference type="GO" id="GO:0033596">
    <property type="term" value="C:TSC1-TSC2 complex"/>
    <property type="evidence" value="ECO:0007669"/>
    <property type="project" value="TreeGrafter"/>
</dbReference>
<evidence type="ECO:0000313" key="5">
    <source>
        <dbReference type="Proteomes" id="UP000250043"/>
    </source>
</evidence>
<dbReference type="PANTHER" id="PTHR10063:SF0">
    <property type="entry name" value="TUBERIN"/>
    <property type="match status" value="1"/>
</dbReference>
<protein>
    <recommendedName>
        <fullName evidence="3">Rap-GAP domain-containing protein</fullName>
    </recommendedName>
</protein>
<dbReference type="InterPro" id="IPR027107">
    <property type="entry name" value="Tuberin/Ral-act_asu"/>
</dbReference>
<keyword evidence="1" id="KW-0343">GTPase activation</keyword>
<evidence type="ECO:0000259" key="3">
    <source>
        <dbReference type="PROSITE" id="PS50085"/>
    </source>
</evidence>
<gene>
    <name evidence="4" type="ORF">OBBRIDRAFT_753322</name>
</gene>
<proteinExistence type="predicted"/>
<reference evidence="4 5" key="1">
    <citation type="submission" date="2016-07" db="EMBL/GenBank/DDBJ databases">
        <title>Draft genome of the white-rot fungus Obba rivulosa 3A-2.</title>
        <authorList>
            <consortium name="DOE Joint Genome Institute"/>
            <person name="Miettinen O."/>
            <person name="Riley R."/>
            <person name="Acob R."/>
            <person name="Barry K."/>
            <person name="Cullen D."/>
            <person name="De Vries R."/>
            <person name="Hainaut M."/>
            <person name="Hatakka A."/>
            <person name="Henrissat B."/>
            <person name="Hilden K."/>
            <person name="Kuo R."/>
            <person name="Labutti K."/>
            <person name="Lipzen A."/>
            <person name="Makela M.R."/>
            <person name="Sandor L."/>
            <person name="Spatafora J.W."/>
            <person name="Grigoriev I.V."/>
            <person name="Hibbett D.S."/>
        </authorList>
    </citation>
    <scope>NUCLEOTIDE SEQUENCE [LARGE SCALE GENOMIC DNA]</scope>
    <source>
        <strain evidence="4 5">3A-2</strain>
    </source>
</reference>
<feature type="region of interest" description="Disordered" evidence="2">
    <location>
        <begin position="1723"/>
        <end position="1750"/>
    </location>
</feature>
<dbReference type="FunFam" id="3.40.50.11210:FF:000007">
    <property type="entry name" value="Tuberous sclerosis 2"/>
    <property type="match status" value="1"/>
</dbReference>
<keyword evidence="5" id="KW-1185">Reference proteome</keyword>
<dbReference type="GO" id="GO:0005096">
    <property type="term" value="F:GTPase activator activity"/>
    <property type="evidence" value="ECO:0007669"/>
    <property type="project" value="UniProtKB-KW"/>
</dbReference>
<feature type="region of interest" description="Disordered" evidence="2">
    <location>
        <begin position="1"/>
        <end position="38"/>
    </location>
</feature>
<feature type="compositionally biased region" description="Basic and acidic residues" evidence="2">
    <location>
        <begin position="1"/>
        <end position="10"/>
    </location>
</feature>
<dbReference type="OrthoDB" id="19311at2759"/>
<organism evidence="4 5">
    <name type="scientific">Obba rivulosa</name>
    <dbReference type="NCBI Taxonomy" id="1052685"/>
    <lineage>
        <taxon>Eukaryota</taxon>
        <taxon>Fungi</taxon>
        <taxon>Dikarya</taxon>
        <taxon>Basidiomycota</taxon>
        <taxon>Agaricomycotina</taxon>
        <taxon>Agaricomycetes</taxon>
        <taxon>Polyporales</taxon>
        <taxon>Gelatoporiaceae</taxon>
        <taxon>Obba</taxon>
    </lineage>
</organism>
<dbReference type="InterPro" id="IPR018515">
    <property type="entry name" value="Tuberin-type_domain"/>
</dbReference>
<feature type="compositionally biased region" description="Low complexity" evidence="2">
    <location>
        <begin position="786"/>
        <end position="810"/>
    </location>
</feature>
<evidence type="ECO:0000256" key="2">
    <source>
        <dbReference type="SAM" id="MobiDB-lite"/>
    </source>
</evidence>
<feature type="region of interest" description="Disordered" evidence="2">
    <location>
        <begin position="725"/>
        <end position="774"/>
    </location>
</feature>
<evidence type="ECO:0000256" key="1">
    <source>
        <dbReference type="ARBA" id="ARBA00022468"/>
    </source>
</evidence>
<feature type="domain" description="Rap-GAP" evidence="3">
    <location>
        <begin position="1489"/>
        <end position="1727"/>
    </location>
</feature>
<dbReference type="Pfam" id="PF03542">
    <property type="entry name" value="Tuberin"/>
    <property type="match status" value="1"/>
</dbReference>
<dbReference type="PROSITE" id="PS50085">
    <property type="entry name" value="RAPGAP"/>
    <property type="match status" value="1"/>
</dbReference>
<feature type="region of interest" description="Disordered" evidence="2">
    <location>
        <begin position="915"/>
        <end position="971"/>
    </location>
</feature>
<feature type="compositionally biased region" description="Basic and acidic residues" evidence="2">
    <location>
        <begin position="922"/>
        <end position="943"/>
    </location>
</feature>
<feature type="compositionally biased region" description="Polar residues" evidence="2">
    <location>
        <begin position="734"/>
        <end position="761"/>
    </location>
</feature>
<dbReference type="SUPFAM" id="SSF111347">
    <property type="entry name" value="Rap/Ran-GAP"/>
    <property type="match status" value="1"/>
</dbReference>
<name>A0A8E2AUM9_9APHY</name>
<dbReference type="GO" id="GO:0005634">
    <property type="term" value="C:nucleus"/>
    <property type="evidence" value="ECO:0007669"/>
    <property type="project" value="InterPro"/>
</dbReference>
<dbReference type="GO" id="GO:0032007">
    <property type="term" value="P:negative regulation of TOR signaling"/>
    <property type="evidence" value="ECO:0007669"/>
    <property type="project" value="TreeGrafter"/>
</dbReference>
<dbReference type="PANTHER" id="PTHR10063">
    <property type="entry name" value="TUBERIN"/>
    <property type="match status" value="1"/>
</dbReference>
<dbReference type="Pfam" id="PF02145">
    <property type="entry name" value="Rap_GAP"/>
    <property type="match status" value="1"/>
</dbReference>
<evidence type="ECO:0000313" key="4">
    <source>
        <dbReference type="EMBL" id="OCH91323.1"/>
    </source>
</evidence>
<dbReference type="GO" id="GO:0051056">
    <property type="term" value="P:regulation of small GTPase mediated signal transduction"/>
    <property type="evidence" value="ECO:0007669"/>
    <property type="project" value="InterPro"/>
</dbReference>
<dbReference type="EMBL" id="KV722387">
    <property type="protein sequence ID" value="OCH91323.1"/>
    <property type="molecule type" value="Genomic_DNA"/>
</dbReference>
<feature type="region of interest" description="Disordered" evidence="2">
    <location>
        <begin position="786"/>
        <end position="820"/>
    </location>
</feature>